<evidence type="ECO:0000256" key="3">
    <source>
        <dbReference type="ARBA" id="ARBA00022989"/>
    </source>
</evidence>
<accession>A0ABQ4M6B1</accession>
<gene>
    <name evidence="7" type="ORF">J42TS3_05750</name>
</gene>
<organism evidence="7 8">
    <name type="scientific">Paenibacillus vini</name>
    <dbReference type="NCBI Taxonomy" id="1476024"/>
    <lineage>
        <taxon>Bacteria</taxon>
        <taxon>Bacillati</taxon>
        <taxon>Bacillota</taxon>
        <taxon>Bacilli</taxon>
        <taxon>Bacillales</taxon>
        <taxon>Paenibacillaceae</taxon>
        <taxon>Paenibacillus</taxon>
    </lineage>
</organism>
<dbReference type="RefSeq" id="WP_213653686.1">
    <property type="nucleotide sequence ID" value="NZ_BOSL01000001.1"/>
</dbReference>
<evidence type="ECO:0000256" key="5">
    <source>
        <dbReference type="SAM" id="Phobius"/>
    </source>
</evidence>
<keyword evidence="2 5" id="KW-0812">Transmembrane</keyword>
<protein>
    <recommendedName>
        <fullName evidence="6">Methylamine utilisation protein MauE domain-containing protein</fullName>
    </recommendedName>
</protein>
<reference evidence="7 8" key="1">
    <citation type="submission" date="2021-03" db="EMBL/GenBank/DDBJ databases">
        <title>Antimicrobial resistance genes in bacteria isolated from Japanese honey, and their potential for conferring macrolide and lincosamide resistance in the American foulbrood pathogen Paenibacillus larvae.</title>
        <authorList>
            <person name="Okamoto M."/>
            <person name="Kumagai M."/>
            <person name="Kanamori H."/>
            <person name="Takamatsu D."/>
        </authorList>
    </citation>
    <scope>NUCLEOTIDE SEQUENCE [LARGE SCALE GENOMIC DNA]</scope>
    <source>
        <strain evidence="7 8">J42TS3</strain>
    </source>
</reference>
<keyword evidence="4 5" id="KW-0472">Membrane</keyword>
<comment type="subcellular location">
    <subcellularLocation>
        <location evidence="1">Membrane</location>
        <topology evidence="1">Multi-pass membrane protein</topology>
    </subcellularLocation>
</comment>
<feature type="transmembrane region" description="Helical" evidence="5">
    <location>
        <begin position="115"/>
        <end position="135"/>
    </location>
</feature>
<evidence type="ECO:0000259" key="6">
    <source>
        <dbReference type="Pfam" id="PF07291"/>
    </source>
</evidence>
<dbReference type="InterPro" id="IPR009908">
    <property type="entry name" value="Methylamine_util_MauE"/>
</dbReference>
<evidence type="ECO:0000256" key="1">
    <source>
        <dbReference type="ARBA" id="ARBA00004141"/>
    </source>
</evidence>
<proteinExistence type="predicted"/>
<feature type="transmembrane region" description="Helical" evidence="5">
    <location>
        <begin position="69"/>
        <end position="86"/>
    </location>
</feature>
<keyword evidence="3 5" id="KW-1133">Transmembrane helix</keyword>
<comment type="caution">
    <text evidence="7">The sequence shown here is derived from an EMBL/GenBank/DDBJ whole genome shotgun (WGS) entry which is preliminary data.</text>
</comment>
<feature type="transmembrane region" description="Helical" evidence="5">
    <location>
        <begin position="45"/>
        <end position="63"/>
    </location>
</feature>
<dbReference type="Pfam" id="PF07291">
    <property type="entry name" value="MauE"/>
    <property type="match status" value="1"/>
</dbReference>
<dbReference type="EMBL" id="BOSL01000001">
    <property type="protein sequence ID" value="GIP51540.1"/>
    <property type="molecule type" value="Genomic_DNA"/>
</dbReference>
<sequence length="170" mass="19306">MEWFVFIHVFVSVLFAVSSAAKFSKLSSFRVTLRQLRITPFWARNVVVAIPLLELVVCVLLMFPITLRYGAVLALLLLSSFAWAGWRAKGRMVTYQWFGGLISERFGMGPHTRHLVLFLLSIYLLVAPFSSTLTLASFNEISTLVLSSLGILVIYTLGLTLRQYHKLYQE</sequence>
<feature type="transmembrane region" description="Helical" evidence="5">
    <location>
        <begin position="6"/>
        <end position="24"/>
    </location>
</feature>
<dbReference type="Proteomes" id="UP000679992">
    <property type="component" value="Unassembled WGS sequence"/>
</dbReference>
<name>A0ABQ4M6B1_9BACL</name>
<evidence type="ECO:0000256" key="4">
    <source>
        <dbReference type="ARBA" id="ARBA00023136"/>
    </source>
</evidence>
<keyword evidence="8" id="KW-1185">Reference proteome</keyword>
<evidence type="ECO:0000313" key="7">
    <source>
        <dbReference type="EMBL" id="GIP51540.1"/>
    </source>
</evidence>
<feature type="domain" description="Methylamine utilisation protein MauE" evidence="6">
    <location>
        <begin position="6"/>
        <end position="89"/>
    </location>
</feature>
<evidence type="ECO:0000256" key="2">
    <source>
        <dbReference type="ARBA" id="ARBA00022692"/>
    </source>
</evidence>
<evidence type="ECO:0000313" key="8">
    <source>
        <dbReference type="Proteomes" id="UP000679992"/>
    </source>
</evidence>
<feature type="transmembrane region" description="Helical" evidence="5">
    <location>
        <begin position="141"/>
        <end position="161"/>
    </location>
</feature>